<evidence type="ECO:0000256" key="1">
    <source>
        <dbReference type="ARBA" id="ARBA00004945"/>
    </source>
</evidence>
<dbReference type="InterPro" id="IPR010049">
    <property type="entry name" value="MTA_SAH_Nsdase"/>
</dbReference>
<keyword evidence="8" id="KW-1185">Reference proteome</keyword>
<dbReference type="Gene3D" id="3.40.50.1580">
    <property type="entry name" value="Nucleoside phosphorylase domain"/>
    <property type="match status" value="1"/>
</dbReference>
<keyword evidence="7" id="KW-0326">Glycosidase</keyword>
<evidence type="ECO:0000256" key="3">
    <source>
        <dbReference type="ARBA" id="ARBA00022605"/>
    </source>
</evidence>
<comment type="pathway">
    <text evidence="1">Amino-acid biosynthesis; L-methionine biosynthesis via salvage pathway; S-methyl-5-thio-alpha-D-ribose 1-phosphate from S-methyl-5'-thioadenosine (hydrolase route): step 1/2.</text>
</comment>
<proteinExistence type="predicted"/>
<evidence type="ECO:0000313" key="8">
    <source>
        <dbReference type="Proteomes" id="UP000651482"/>
    </source>
</evidence>
<dbReference type="CDD" id="cd09008">
    <property type="entry name" value="MTAN"/>
    <property type="match status" value="1"/>
</dbReference>
<accession>A0A926HTC7</accession>
<organism evidence="7 8">
    <name type="scientific">Yeguia hominis</name>
    <dbReference type="NCBI Taxonomy" id="2763662"/>
    <lineage>
        <taxon>Bacteria</taxon>
        <taxon>Bacillati</taxon>
        <taxon>Bacillota</taxon>
        <taxon>Clostridia</taxon>
        <taxon>Eubacteriales</taxon>
        <taxon>Yeguiaceae</taxon>
        <taxon>Yeguia</taxon>
    </lineage>
</organism>
<keyword evidence="5" id="KW-0486">Methionine biosynthesis</keyword>
<evidence type="ECO:0000259" key="6">
    <source>
        <dbReference type="Pfam" id="PF01048"/>
    </source>
</evidence>
<dbReference type="PANTHER" id="PTHR46832:SF1">
    <property type="entry name" value="5'-METHYLTHIOADENOSINE_S-ADENOSYLHOMOCYSTEINE NUCLEOSIDASE"/>
    <property type="match status" value="1"/>
</dbReference>
<dbReference type="GO" id="GO:0008782">
    <property type="term" value="F:adenosylhomocysteine nucleosidase activity"/>
    <property type="evidence" value="ECO:0007669"/>
    <property type="project" value="UniProtKB-EC"/>
</dbReference>
<reference evidence="7" key="1">
    <citation type="submission" date="2020-08" db="EMBL/GenBank/DDBJ databases">
        <title>Genome public.</title>
        <authorList>
            <person name="Liu C."/>
            <person name="Sun Q."/>
        </authorList>
    </citation>
    <scope>NUCLEOTIDE SEQUENCE</scope>
    <source>
        <strain evidence="7">NSJ-40</strain>
    </source>
</reference>
<protein>
    <recommendedName>
        <fullName evidence="2">adenosylhomocysteine nucleosidase</fullName>
        <ecNumber evidence="2">3.2.2.9</ecNumber>
    </recommendedName>
</protein>
<feature type="domain" description="Nucleoside phosphorylase" evidence="6">
    <location>
        <begin position="2"/>
        <end position="227"/>
    </location>
</feature>
<dbReference type="Pfam" id="PF01048">
    <property type="entry name" value="PNP_UDP_1"/>
    <property type="match status" value="1"/>
</dbReference>
<dbReference type="EMBL" id="JACRSN010000021">
    <property type="protein sequence ID" value="MBC8534725.1"/>
    <property type="molecule type" value="Genomic_DNA"/>
</dbReference>
<evidence type="ECO:0000313" key="7">
    <source>
        <dbReference type="EMBL" id="MBC8534725.1"/>
    </source>
</evidence>
<evidence type="ECO:0000256" key="5">
    <source>
        <dbReference type="ARBA" id="ARBA00023167"/>
    </source>
</evidence>
<keyword evidence="4 7" id="KW-0378">Hydrolase</keyword>
<evidence type="ECO:0000256" key="2">
    <source>
        <dbReference type="ARBA" id="ARBA00011974"/>
    </source>
</evidence>
<dbReference type="GO" id="GO:0019509">
    <property type="term" value="P:L-methionine salvage from methylthioadenosine"/>
    <property type="evidence" value="ECO:0007669"/>
    <property type="project" value="InterPro"/>
</dbReference>
<dbReference type="NCBIfam" id="TIGR01704">
    <property type="entry name" value="MTA_SAH-Nsdase"/>
    <property type="match status" value="1"/>
</dbReference>
<dbReference type="InterPro" id="IPR000845">
    <property type="entry name" value="Nucleoside_phosphorylase_d"/>
</dbReference>
<keyword evidence="3" id="KW-0028">Amino-acid biosynthesis</keyword>
<sequence length="232" mass="24323">MIGLIGAMEMEISGLVACMEQTQTESVSGILFYIGTIEGMPCVVAKCGAGKVNAAICAEAMILKYAPEAVINLGVAGGVGAEVKIGDAVIADAVVQHDLDTTALGEERGFISGLDTVYLKPDSLLNRALQEAAETVYPARVHVGVIATGDQFIAGGDALHAIAQAFHAQACEMEGGSIGHVCAMNQVPFAVFRAISDQADHHADLDFPQFAREASARSSRLICTFLKNWKNA</sequence>
<dbReference type="Proteomes" id="UP000651482">
    <property type="component" value="Unassembled WGS sequence"/>
</dbReference>
<dbReference type="InterPro" id="IPR035994">
    <property type="entry name" value="Nucleoside_phosphorylase_sf"/>
</dbReference>
<dbReference type="NCBIfam" id="NF004079">
    <property type="entry name" value="PRK05584.1"/>
    <property type="match status" value="1"/>
</dbReference>
<dbReference type="GO" id="GO:0008930">
    <property type="term" value="F:methylthioadenosine nucleosidase activity"/>
    <property type="evidence" value="ECO:0007669"/>
    <property type="project" value="InterPro"/>
</dbReference>
<gene>
    <name evidence="7" type="ORF">IAG03_12160</name>
</gene>
<evidence type="ECO:0000256" key="4">
    <source>
        <dbReference type="ARBA" id="ARBA00022801"/>
    </source>
</evidence>
<dbReference type="PANTHER" id="PTHR46832">
    <property type="entry name" value="5'-METHYLTHIOADENOSINE/S-ADENOSYLHOMOCYSTEINE NUCLEOSIDASE"/>
    <property type="match status" value="1"/>
</dbReference>
<dbReference type="AlphaFoldDB" id="A0A926HTC7"/>
<dbReference type="GO" id="GO:0019284">
    <property type="term" value="P:L-methionine salvage from S-adenosylmethionine"/>
    <property type="evidence" value="ECO:0007669"/>
    <property type="project" value="TreeGrafter"/>
</dbReference>
<dbReference type="GO" id="GO:0009164">
    <property type="term" value="P:nucleoside catabolic process"/>
    <property type="evidence" value="ECO:0007669"/>
    <property type="project" value="InterPro"/>
</dbReference>
<dbReference type="EC" id="3.2.2.9" evidence="2"/>
<dbReference type="SUPFAM" id="SSF53167">
    <property type="entry name" value="Purine and uridine phosphorylases"/>
    <property type="match status" value="1"/>
</dbReference>
<comment type="caution">
    <text evidence="7">The sequence shown here is derived from an EMBL/GenBank/DDBJ whole genome shotgun (WGS) entry which is preliminary data.</text>
</comment>
<name>A0A926HTC7_9FIRM</name>
<dbReference type="GO" id="GO:0005829">
    <property type="term" value="C:cytosol"/>
    <property type="evidence" value="ECO:0007669"/>
    <property type="project" value="TreeGrafter"/>
</dbReference>
<dbReference type="RefSeq" id="WP_249320310.1">
    <property type="nucleotide sequence ID" value="NZ_JACRSN010000021.1"/>
</dbReference>